<dbReference type="InterPro" id="IPR001296">
    <property type="entry name" value="Glyco_trans_1"/>
</dbReference>
<evidence type="ECO:0000313" key="3">
    <source>
        <dbReference type="EMBL" id="OIR22135.1"/>
    </source>
</evidence>
<dbReference type="Gene3D" id="3.40.50.2000">
    <property type="entry name" value="Glycogen Phosphorylase B"/>
    <property type="match status" value="2"/>
</dbReference>
<organism evidence="3 4">
    <name type="scientific">Marine Group III euryarchaeote CG-Epi2</name>
    <dbReference type="NCBI Taxonomy" id="1888996"/>
    <lineage>
        <taxon>Archaea</taxon>
        <taxon>Methanobacteriati</taxon>
        <taxon>Thermoplasmatota</taxon>
        <taxon>Thermoplasmata</taxon>
        <taxon>Candidatus Thermoprofundales</taxon>
    </lineage>
</organism>
<reference evidence="3 4" key="1">
    <citation type="submission" date="2016-08" db="EMBL/GenBank/DDBJ databases">
        <title>New Insights into Marine Group III Euryarchaeota, from dark to light.</title>
        <authorList>
            <person name="Haro-Moreno J.M."/>
            <person name="Rodriguez-Valera F."/>
            <person name="Lopez-Garcia P."/>
            <person name="Moreira D."/>
            <person name="Martin-Cuadrado A.B."/>
        </authorList>
    </citation>
    <scope>NUCLEOTIDE SEQUENCE [LARGE SCALE GENOMIC DNA]</scope>
    <source>
        <strain evidence="3">CG-Epi2</strain>
    </source>
</reference>
<accession>A0A1J5TMH1</accession>
<proteinExistence type="predicted"/>
<evidence type="ECO:0000259" key="1">
    <source>
        <dbReference type="Pfam" id="PF00534"/>
    </source>
</evidence>
<dbReference type="EMBL" id="MIYZ01000023">
    <property type="protein sequence ID" value="OIR22135.1"/>
    <property type="molecule type" value="Genomic_DNA"/>
</dbReference>
<dbReference type="Proteomes" id="UP000183615">
    <property type="component" value="Unassembled WGS sequence"/>
</dbReference>
<dbReference type="Pfam" id="PF13439">
    <property type="entry name" value="Glyco_transf_4"/>
    <property type="match status" value="1"/>
</dbReference>
<sequence>MSLIIMVRSRLTTGGFAEPVVSDTAKTLSKQGHRVILLAWDRTGKNEMTTATEWGTIWRYQEECPLNNATVFARKLPRFLAWSTWQILAFQKIEKDIILHYHDLDTLLGGVFTSKIGEIPLVYDCHENYPGLVEGAVSSIVAKWLHRLEARLLKHCHGIISAGPANYARISQMLELGTKAPFSSTEEEAFEVMNLSQRDFMNSKLTRVGNVKRLDAYPMRRIESRQKTDTFRLLYIGVLEKHPSRGIIETALTVSKMKGVQFDIGGFGTLVPTLKKLETKIPNMKYIGPIHPDNVPLQTIQCDAVLMALDPTNVNNRLSAPNKLFEAMAAGVPIITCKELLMGQMVEREEIGLTFEWGKWDRLKAVIMKMMFDEALCNGMGKRARRLAEKKHNWDFCEDRIGSLYKFVKKNAAIDA</sequence>
<protein>
    <submittedName>
        <fullName evidence="3">Uncharacterized protein</fullName>
    </submittedName>
</protein>
<comment type="caution">
    <text evidence="3">The sequence shown here is derived from an EMBL/GenBank/DDBJ whole genome shotgun (WGS) entry which is preliminary data.</text>
</comment>
<dbReference type="SUPFAM" id="SSF53756">
    <property type="entry name" value="UDP-Glycosyltransferase/glycogen phosphorylase"/>
    <property type="match status" value="1"/>
</dbReference>
<dbReference type="AlphaFoldDB" id="A0A1J5TMH1"/>
<gene>
    <name evidence="3" type="ORF">BET99_01190</name>
</gene>
<name>A0A1J5TMH1_9ARCH</name>
<dbReference type="PANTHER" id="PTHR12526">
    <property type="entry name" value="GLYCOSYLTRANSFERASE"/>
    <property type="match status" value="1"/>
</dbReference>
<evidence type="ECO:0000259" key="2">
    <source>
        <dbReference type="Pfam" id="PF13439"/>
    </source>
</evidence>
<dbReference type="GO" id="GO:0016757">
    <property type="term" value="F:glycosyltransferase activity"/>
    <property type="evidence" value="ECO:0007669"/>
    <property type="project" value="InterPro"/>
</dbReference>
<evidence type="ECO:0000313" key="4">
    <source>
        <dbReference type="Proteomes" id="UP000183615"/>
    </source>
</evidence>
<dbReference type="InterPro" id="IPR028098">
    <property type="entry name" value="Glyco_trans_4-like_N"/>
</dbReference>
<feature type="domain" description="Glycosyl transferase family 1" evidence="1">
    <location>
        <begin position="283"/>
        <end position="386"/>
    </location>
</feature>
<dbReference type="Pfam" id="PF00534">
    <property type="entry name" value="Glycos_transf_1"/>
    <property type="match status" value="1"/>
</dbReference>
<feature type="domain" description="Glycosyltransferase subfamily 4-like N-terminal" evidence="2">
    <location>
        <begin position="18"/>
        <end position="161"/>
    </location>
</feature>